<proteinExistence type="predicted"/>
<evidence type="ECO:0000313" key="4">
    <source>
        <dbReference type="EMBL" id="KCV82516.1"/>
    </source>
</evidence>
<feature type="modified residue" description="Phosphohistidine" evidence="2">
    <location>
        <position position="51"/>
    </location>
</feature>
<feature type="domain" description="HPt" evidence="3">
    <location>
        <begin position="11"/>
        <end position="107"/>
    </location>
</feature>
<keyword evidence="2" id="KW-0597">Phosphoprotein</keyword>
<dbReference type="GO" id="GO:0000160">
    <property type="term" value="P:phosphorelay signal transduction system"/>
    <property type="evidence" value="ECO:0007669"/>
    <property type="project" value="UniProtKB-KW"/>
</dbReference>
<evidence type="ECO:0000259" key="3">
    <source>
        <dbReference type="PROSITE" id="PS50894"/>
    </source>
</evidence>
<accession>A0A058ZNW1</accession>
<dbReference type="OrthoDB" id="7867809at2"/>
<dbReference type="Proteomes" id="UP000024836">
    <property type="component" value="Unassembled WGS sequence"/>
</dbReference>
<dbReference type="RefSeq" id="WP_035249476.1">
    <property type="nucleotide sequence ID" value="NZ_AQQY01000003.1"/>
</dbReference>
<dbReference type="InterPro" id="IPR008207">
    <property type="entry name" value="Sig_transdc_His_kin_Hpt_dom"/>
</dbReference>
<protein>
    <submittedName>
        <fullName evidence="4">Hpt domain-containing protein</fullName>
    </submittedName>
</protein>
<dbReference type="eggNOG" id="COG2198">
    <property type="taxonomic scope" value="Bacteria"/>
</dbReference>
<comment type="caution">
    <text evidence="4">The sequence shown here is derived from an EMBL/GenBank/DDBJ whole genome shotgun (WGS) entry which is preliminary data.</text>
</comment>
<dbReference type="Pfam" id="PF01627">
    <property type="entry name" value="Hpt"/>
    <property type="match status" value="1"/>
</dbReference>
<dbReference type="InterPro" id="IPR036641">
    <property type="entry name" value="HPT_dom_sf"/>
</dbReference>
<keyword evidence="1" id="KW-0902">Two-component regulatory system</keyword>
<evidence type="ECO:0000313" key="5">
    <source>
        <dbReference type="Proteomes" id="UP000024836"/>
    </source>
</evidence>
<reference evidence="4 5" key="1">
    <citation type="submission" date="2013-04" db="EMBL/GenBank/DDBJ databases">
        <title>Shimia sp. 22II-S11-Z10 Genome Sequencing.</title>
        <authorList>
            <person name="Lai Q."/>
            <person name="Li G."/>
            <person name="Shao Z."/>
        </authorList>
    </citation>
    <scope>NUCLEOTIDE SEQUENCE [LARGE SCALE GENOMIC DNA]</scope>
    <source>
        <strain evidence="5">22II-S11-Z10</strain>
    </source>
</reference>
<name>A0A058ZNW1_9RHOB</name>
<evidence type="ECO:0000256" key="2">
    <source>
        <dbReference type="PROSITE-ProRule" id="PRU00110"/>
    </source>
</evidence>
<sequence length="110" mass="12063">MINWGRVEELKEEVGAEAFGEVIELFLEEVDEATNRIAETKDRSTLPDDLHFLKGAAMNLGFAEFAAICAEYERTAKTDGNDAPDIGLLVTCYAESKSIFMDQISGLNAA</sequence>
<dbReference type="Gene3D" id="1.20.120.160">
    <property type="entry name" value="HPT domain"/>
    <property type="match status" value="1"/>
</dbReference>
<organism evidence="4 5">
    <name type="scientific">Actibacterium atlanticum</name>
    <dbReference type="NCBI Taxonomy" id="1461693"/>
    <lineage>
        <taxon>Bacteria</taxon>
        <taxon>Pseudomonadati</taxon>
        <taxon>Pseudomonadota</taxon>
        <taxon>Alphaproteobacteria</taxon>
        <taxon>Rhodobacterales</taxon>
        <taxon>Roseobacteraceae</taxon>
        <taxon>Actibacterium</taxon>
    </lineage>
</organism>
<dbReference type="PROSITE" id="PS50894">
    <property type="entry name" value="HPT"/>
    <property type="match status" value="1"/>
</dbReference>
<dbReference type="STRING" id="1461693.ATO10_06226"/>
<gene>
    <name evidence="4" type="ORF">ATO10_06226</name>
</gene>
<keyword evidence="5" id="KW-1185">Reference proteome</keyword>
<dbReference type="AlphaFoldDB" id="A0A058ZNW1"/>
<dbReference type="GO" id="GO:0004672">
    <property type="term" value="F:protein kinase activity"/>
    <property type="evidence" value="ECO:0007669"/>
    <property type="project" value="UniProtKB-ARBA"/>
</dbReference>
<evidence type="ECO:0000256" key="1">
    <source>
        <dbReference type="ARBA" id="ARBA00023012"/>
    </source>
</evidence>
<dbReference type="SUPFAM" id="SSF47226">
    <property type="entry name" value="Histidine-containing phosphotransfer domain, HPT domain"/>
    <property type="match status" value="1"/>
</dbReference>
<dbReference type="EMBL" id="AQQY01000003">
    <property type="protein sequence ID" value="KCV82516.1"/>
    <property type="molecule type" value="Genomic_DNA"/>
</dbReference>